<proteinExistence type="predicted"/>
<dbReference type="SUPFAM" id="SSF51126">
    <property type="entry name" value="Pectin lyase-like"/>
    <property type="match status" value="1"/>
</dbReference>
<dbReference type="AlphaFoldDB" id="A0A644ZY72"/>
<sequence length="235" mass="26025">MMKYLQLAGDGMRDDTAAIQSLLDSGAGFVYLPPPSKHYVISKTLILHSGQELKLDRFTLVRLAPDSNCLMLTNDDHAKGNRNIAVSGGIWDYNNREQAPNYLLAGRAHPSAPGKKVPGTPCDPKLGYSPDLYRGVAFLFVNVEQFSMTGLIFRDPVTYASQFALLRCFTINDISFDFRHWNPAPNNMDGIHLDGGCRFGKISNLKGTCYDDLIALNANDGFNDSPARDRFQTLT</sequence>
<evidence type="ECO:0008006" key="2">
    <source>
        <dbReference type="Google" id="ProtNLM"/>
    </source>
</evidence>
<comment type="caution">
    <text evidence="1">The sequence shown here is derived from an EMBL/GenBank/DDBJ whole genome shotgun (WGS) entry which is preliminary data.</text>
</comment>
<name>A0A644ZY72_9ZZZZ</name>
<gene>
    <name evidence="1" type="ORF">SDC9_92346</name>
</gene>
<organism evidence="1">
    <name type="scientific">bioreactor metagenome</name>
    <dbReference type="NCBI Taxonomy" id="1076179"/>
    <lineage>
        <taxon>unclassified sequences</taxon>
        <taxon>metagenomes</taxon>
        <taxon>ecological metagenomes</taxon>
    </lineage>
</organism>
<dbReference type="Gene3D" id="2.160.20.10">
    <property type="entry name" value="Single-stranded right-handed beta-helix, Pectin lyase-like"/>
    <property type="match status" value="1"/>
</dbReference>
<evidence type="ECO:0000313" key="1">
    <source>
        <dbReference type="EMBL" id="MPM45656.1"/>
    </source>
</evidence>
<dbReference type="EMBL" id="VSSQ01010963">
    <property type="protein sequence ID" value="MPM45656.1"/>
    <property type="molecule type" value="Genomic_DNA"/>
</dbReference>
<dbReference type="InterPro" id="IPR012334">
    <property type="entry name" value="Pectin_lyas_fold"/>
</dbReference>
<accession>A0A644ZY72</accession>
<dbReference type="InterPro" id="IPR011050">
    <property type="entry name" value="Pectin_lyase_fold/virulence"/>
</dbReference>
<protein>
    <recommendedName>
        <fullName evidence="2">Pectate lyase superfamily protein domain-containing protein</fullName>
    </recommendedName>
</protein>
<reference evidence="1" key="1">
    <citation type="submission" date="2019-08" db="EMBL/GenBank/DDBJ databases">
        <authorList>
            <person name="Kucharzyk K."/>
            <person name="Murdoch R.W."/>
            <person name="Higgins S."/>
            <person name="Loffler F."/>
        </authorList>
    </citation>
    <scope>NUCLEOTIDE SEQUENCE</scope>
</reference>